<reference evidence="1" key="1">
    <citation type="submission" date="2023-03" db="EMBL/GenBank/DDBJ databases">
        <title>Massive genome expansion in bonnet fungi (Mycena s.s.) driven by repeated elements and novel gene families across ecological guilds.</title>
        <authorList>
            <consortium name="Lawrence Berkeley National Laboratory"/>
            <person name="Harder C.B."/>
            <person name="Miyauchi S."/>
            <person name="Viragh M."/>
            <person name="Kuo A."/>
            <person name="Thoen E."/>
            <person name="Andreopoulos B."/>
            <person name="Lu D."/>
            <person name="Skrede I."/>
            <person name="Drula E."/>
            <person name="Henrissat B."/>
            <person name="Morin E."/>
            <person name="Kohler A."/>
            <person name="Barry K."/>
            <person name="LaButti K."/>
            <person name="Morin E."/>
            <person name="Salamov A."/>
            <person name="Lipzen A."/>
            <person name="Mereny Z."/>
            <person name="Hegedus B."/>
            <person name="Baldrian P."/>
            <person name="Stursova M."/>
            <person name="Weitz H."/>
            <person name="Taylor A."/>
            <person name="Grigoriev I.V."/>
            <person name="Nagy L.G."/>
            <person name="Martin F."/>
            <person name="Kauserud H."/>
        </authorList>
    </citation>
    <scope>NUCLEOTIDE SEQUENCE</scope>
    <source>
        <strain evidence="1">9284</strain>
    </source>
</reference>
<keyword evidence="2" id="KW-1185">Reference proteome</keyword>
<sequence length="159" mass="18305">MHGVRELQPNIPGREKRSWISDGAPVLVKSVSSSVHPEEVRIACLLTSPPHVGRPRNHSIPIWDVLNDPLLDADKQRIVMPLCVRITRPVFDTVGEVVDCIRQIFEGIEYMHEHFIAHRDCNWLNVVQDATGLYPEGFHPVSPFYDREYKLRAHVLTRR</sequence>
<evidence type="ECO:0000313" key="2">
    <source>
        <dbReference type="Proteomes" id="UP001221142"/>
    </source>
</evidence>
<accession>A0AAD7BDT0</accession>
<dbReference type="InterPro" id="IPR011009">
    <property type="entry name" value="Kinase-like_dom_sf"/>
</dbReference>
<dbReference type="Proteomes" id="UP001221142">
    <property type="component" value="Unassembled WGS sequence"/>
</dbReference>
<comment type="caution">
    <text evidence="1">The sequence shown here is derived from an EMBL/GenBank/DDBJ whole genome shotgun (WGS) entry which is preliminary data.</text>
</comment>
<name>A0AAD7BDT0_9AGAR</name>
<evidence type="ECO:0008006" key="3">
    <source>
        <dbReference type="Google" id="ProtNLM"/>
    </source>
</evidence>
<proteinExistence type="predicted"/>
<dbReference type="Gene3D" id="1.10.510.10">
    <property type="entry name" value="Transferase(Phosphotransferase) domain 1"/>
    <property type="match status" value="1"/>
</dbReference>
<protein>
    <recommendedName>
        <fullName evidence="3">Protein kinase domain-containing protein</fullName>
    </recommendedName>
</protein>
<dbReference type="EMBL" id="JARKIF010000020">
    <property type="protein sequence ID" value="KAJ7617961.1"/>
    <property type="molecule type" value="Genomic_DNA"/>
</dbReference>
<organism evidence="1 2">
    <name type="scientific">Roridomyces roridus</name>
    <dbReference type="NCBI Taxonomy" id="1738132"/>
    <lineage>
        <taxon>Eukaryota</taxon>
        <taxon>Fungi</taxon>
        <taxon>Dikarya</taxon>
        <taxon>Basidiomycota</taxon>
        <taxon>Agaricomycotina</taxon>
        <taxon>Agaricomycetes</taxon>
        <taxon>Agaricomycetidae</taxon>
        <taxon>Agaricales</taxon>
        <taxon>Marasmiineae</taxon>
        <taxon>Mycenaceae</taxon>
        <taxon>Roridomyces</taxon>
    </lineage>
</organism>
<gene>
    <name evidence="1" type="ORF">FB45DRAFT_1034196</name>
</gene>
<evidence type="ECO:0000313" key="1">
    <source>
        <dbReference type="EMBL" id="KAJ7617961.1"/>
    </source>
</evidence>
<dbReference type="SUPFAM" id="SSF56112">
    <property type="entry name" value="Protein kinase-like (PK-like)"/>
    <property type="match status" value="1"/>
</dbReference>
<dbReference type="AlphaFoldDB" id="A0AAD7BDT0"/>